<dbReference type="Pfam" id="PF00990">
    <property type="entry name" value="GGDEF"/>
    <property type="match status" value="1"/>
</dbReference>
<dbReference type="SUPFAM" id="SSF55073">
    <property type="entry name" value="Nucleotide cyclase"/>
    <property type="match status" value="1"/>
</dbReference>
<keyword evidence="4" id="KW-0732">Signal</keyword>
<feature type="transmembrane region" description="Helical" evidence="3">
    <location>
        <begin position="436"/>
        <end position="454"/>
    </location>
</feature>
<evidence type="ECO:0000259" key="5">
    <source>
        <dbReference type="PROSITE" id="PS50887"/>
    </source>
</evidence>
<dbReference type="EC" id="2.7.7.65" evidence="1"/>
<proteinExistence type="predicted"/>
<evidence type="ECO:0000256" key="1">
    <source>
        <dbReference type="ARBA" id="ARBA00012528"/>
    </source>
</evidence>
<evidence type="ECO:0000256" key="2">
    <source>
        <dbReference type="ARBA" id="ARBA00034247"/>
    </source>
</evidence>
<feature type="chain" id="PRO_5045793029" description="diguanylate cyclase" evidence="4">
    <location>
        <begin position="26"/>
        <end position="628"/>
    </location>
</feature>
<dbReference type="Proteomes" id="UP000887104">
    <property type="component" value="Unassembled WGS sequence"/>
</dbReference>
<gene>
    <name evidence="6" type="ORF">TUM4438_05250</name>
</gene>
<organism evidence="6 7">
    <name type="scientific">Shewanella sairae</name>
    <dbReference type="NCBI Taxonomy" id="190310"/>
    <lineage>
        <taxon>Bacteria</taxon>
        <taxon>Pseudomonadati</taxon>
        <taxon>Pseudomonadota</taxon>
        <taxon>Gammaproteobacteria</taxon>
        <taxon>Alteromonadales</taxon>
        <taxon>Shewanellaceae</taxon>
        <taxon>Shewanella</taxon>
    </lineage>
</organism>
<comment type="catalytic activity">
    <reaction evidence="2">
        <text>2 GTP = 3',3'-c-di-GMP + 2 diphosphate</text>
        <dbReference type="Rhea" id="RHEA:24898"/>
        <dbReference type="ChEBI" id="CHEBI:33019"/>
        <dbReference type="ChEBI" id="CHEBI:37565"/>
        <dbReference type="ChEBI" id="CHEBI:58805"/>
        <dbReference type="EC" id="2.7.7.65"/>
    </reaction>
</comment>
<keyword evidence="7" id="KW-1185">Reference proteome</keyword>
<dbReference type="CDD" id="cd01949">
    <property type="entry name" value="GGDEF"/>
    <property type="match status" value="1"/>
</dbReference>
<dbReference type="InterPro" id="IPR050469">
    <property type="entry name" value="Diguanylate_Cyclase"/>
</dbReference>
<dbReference type="InterPro" id="IPR000160">
    <property type="entry name" value="GGDEF_dom"/>
</dbReference>
<dbReference type="SUPFAM" id="SSF48452">
    <property type="entry name" value="TPR-like"/>
    <property type="match status" value="2"/>
</dbReference>
<feature type="domain" description="GGDEF" evidence="5">
    <location>
        <begin position="497"/>
        <end position="628"/>
    </location>
</feature>
<feature type="signal peptide" evidence="4">
    <location>
        <begin position="1"/>
        <end position="25"/>
    </location>
</feature>
<accession>A0ABQ4P1F0</accession>
<dbReference type="PROSITE" id="PS50887">
    <property type="entry name" value="GGDEF"/>
    <property type="match status" value="1"/>
</dbReference>
<dbReference type="RefSeq" id="WP_220779110.1">
    <property type="nucleotide sequence ID" value="NZ_BPEY01000006.1"/>
</dbReference>
<dbReference type="SMART" id="SM00267">
    <property type="entry name" value="GGDEF"/>
    <property type="match status" value="1"/>
</dbReference>
<evidence type="ECO:0000313" key="7">
    <source>
        <dbReference type="Proteomes" id="UP000887104"/>
    </source>
</evidence>
<dbReference type="PANTHER" id="PTHR45138:SF9">
    <property type="entry name" value="DIGUANYLATE CYCLASE DGCM-RELATED"/>
    <property type="match status" value="1"/>
</dbReference>
<dbReference type="EMBL" id="BPEY01000006">
    <property type="protein sequence ID" value="GIU41350.1"/>
    <property type="molecule type" value="Genomic_DNA"/>
</dbReference>
<evidence type="ECO:0000313" key="6">
    <source>
        <dbReference type="EMBL" id="GIU41350.1"/>
    </source>
</evidence>
<dbReference type="PANTHER" id="PTHR45138">
    <property type="entry name" value="REGULATORY COMPONENTS OF SENSORY TRANSDUCTION SYSTEM"/>
    <property type="match status" value="1"/>
</dbReference>
<dbReference type="NCBIfam" id="TIGR00254">
    <property type="entry name" value="GGDEF"/>
    <property type="match status" value="1"/>
</dbReference>
<evidence type="ECO:0000256" key="3">
    <source>
        <dbReference type="SAM" id="Phobius"/>
    </source>
</evidence>
<evidence type="ECO:0000256" key="4">
    <source>
        <dbReference type="SAM" id="SignalP"/>
    </source>
</evidence>
<dbReference type="InterPro" id="IPR011990">
    <property type="entry name" value="TPR-like_helical_dom_sf"/>
</dbReference>
<dbReference type="InterPro" id="IPR029787">
    <property type="entry name" value="Nucleotide_cyclase"/>
</dbReference>
<protein>
    <recommendedName>
        <fullName evidence="1">diguanylate cyclase</fullName>
        <ecNumber evidence="1">2.7.7.65</ecNumber>
    </recommendedName>
</protein>
<name>A0ABQ4P1F0_9GAMM</name>
<keyword evidence="3" id="KW-0812">Transmembrane</keyword>
<comment type="caution">
    <text evidence="6">The sequence shown here is derived from an EMBL/GenBank/DDBJ whole genome shotgun (WGS) entry which is preliminary data.</text>
</comment>
<reference evidence="6" key="1">
    <citation type="submission" date="2021-05" db="EMBL/GenBank/DDBJ databases">
        <title>Molecular characterization for Shewanella algae harboring chromosomal blaOXA-55-like strains isolated from clinical and environment sample.</title>
        <authorList>
            <person name="Ohama Y."/>
            <person name="Aoki K."/>
            <person name="Harada S."/>
            <person name="Moriya K."/>
            <person name="Ishii Y."/>
            <person name="Tateda K."/>
        </authorList>
    </citation>
    <scope>NUCLEOTIDE SEQUENCE</scope>
    <source>
        <strain evidence="6">JCM 11563</strain>
    </source>
</reference>
<dbReference type="InterPro" id="IPR043128">
    <property type="entry name" value="Rev_trsase/Diguanyl_cyclase"/>
</dbReference>
<dbReference type="Gene3D" id="1.25.40.10">
    <property type="entry name" value="Tetratricopeptide repeat domain"/>
    <property type="match status" value="2"/>
</dbReference>
<keyword evidence="3" id="KW-1133">Transmembrane helix</keyword>
<dbReference type="Gene3D" id="3.30.70.270">
    <property type="match status" value="1"/>
</dbReference>
<keyword evidence="3" id="KW-0472">Membrane</keyword>
<sequence>MPKPFLLLKTLLIANLLLVSGLPLANSDNTQRADEIFSLIDNGIAINEHERYLALIDELDSVVAENDTWRQLRKARARCWSFDIFKEGEVDKALTFVEHALTHPLLSQYPSHKLDLALCQSFYTEQDGDVDLALKGYNKAINDAYALEDLRLVADARSIRGYLHSYQGNFTLALEDLISAKSLYQNLNLSDWARLNLYEIANSYRRFGDQKSAIRYFKQLEMDRLKNNHFDAATNISTSIAIAEEELGNLNEAKSRFEKSYQYWRTKGNEVAQATVGVNIARTLIQLGELEQAKQYLDLAKPFIQASDEAFYGFMHLFYGQTYLAEGQFEQALESLSLAQNAFVRVKNMKGLAEQLKIKSDVFVQQGDWQQAYESLNAYVQQHNELDTQLLSTYTTEMRTRFNADQMEEENRHLMKNQQLREIELAILEQNKLQQWIIILLGGLITIIISVFAYKQKQKNKLLSALALTDDLTQLPNRRDIYRKAEEQFEQAMKQQTPLSVITFDADYFKQINDNFGHEVGDDSLKLLANICRSVLGSKYEAARTGGEEFLILLPNTDKDNAFEIAQNLVNKVRTADLSNYPQQFSITISAGVACITRTDEKLSQLLKRADDALYLAKKEGRDQSRML</sequence>